<keyword evidence="2" id="KW-1185">Reference proteome</keyword>
<protein>
    <submittedName>
        <fullName evidence="1">Uncharacterized protein</fullName>
    </submittedName>
</protein>
<reference evidence="2" key="1">
    <citation type="submission" date="2017-06" db="EMBL/GenBank/DDBJ databases">
        <authorList>
            <person name="Varghese N."/>
            <person name="Submissions S."/>
        </authorList>
    </citation>
    <scope>NUCLEOTIDE SEQUENCE [LARGE SCALE GENOMIC DNA]</scope>
    <source>
        <strain evidence="2">DSM 22348</strain>
    </source>
</reference>
<dbReference type="EMBL" id="FZOL01000014">
    <property type="protein sequence ID" value="SNS73517.1"/>
    <property type="molecule type" value="Genomic_DNA"/>
</dbReference>
<dbReference type="STRING" id="1215104.GCA_000730585_03310"/>
<dbReference type="OrthoDB" id="7022004at2"/>
<gene>
    <name evidence="1" type="ORF">SAMN05444352_1147</name>
</gene>
<evidence type="ECO:0000313" key="1">
    <source>
        <dbReference type="EMBL" id="SNS73517.1"/>
    </source>
</evidence>
<dbReference type="Proteomes" id="UP000198407">
    <property type="component" value="Unassembled WGS sequence"/>
</dbReference>
<organism evidence="1 2">
    <name type="scientific">Pseudomonas japonica</name>
    <dbReference type="NCBI Taxonomy" id="256466"/>
    <lineage>
        <taxon>Bacteria</taxon>
        <taxon>Pseudomonadati</taxon>
        <taxon>Pseudomonadota</taxon>
        <taxon>Gammaproteobacteria</taxon>
        <taxon>Pseudomonadales</taxon>
        <taxon>Pseudomonadaceae</taxon>
        <taxon>Pseudomonas</taxon>
    </lineage>
</organism>
<name>A0A239GWL4_9PSED</name>
<evidence type="ECO:0000313" key="2">
    <source>
        <dbReference type="Proteomes" id="UP000198407"/>
    </source>
</evidence>
<dbReference type="RefSeq" id="WP_042124118.1">
    <property type="nucleotide sequence ID" value="NZ_FZOL01000014.1"/>
</dbReference>
<accession>A0A239GWL4</accession>
<proteinExistence type="predicted"/>
<sequence length="92" mass="10591">MNVVFISSLDQQFRKPAERKVRAMLLSNPKIHHDTESKTLEIRGAIAFQGDIDFHALELEFSYWPDKSDESGIARLIIKEDKIPRRVGRGLI</sequence>
<dbReference type="AlphaFoldDB" id="A0A239GWL4"/>